<dbReference type="STRING" id="1655612.ABS10_07215"/>
<dbReference type="Proteomes" id="UP000051027">
    <property type="component" value="Unassembled WGS sequence"/>
</dbReference>
<organism evidence="1 2">
    <name type="scientific">SAR86 cluster bacterium BACL1 MAG-120820-bin45</name>
    <dbReference type="NCBI Taxonomy" id="1655612"/>
    <lineage>
        <taxon>Bacteria</taxon>
        <taxon>Pseudomonadati</taxon>
        <taxon>Pseudomonadota</taxon>
        <taxon>Gammaproteobacteria</taxon>
        <taxon>SAR86 cluster</taxon>
    </lineage>
</organism>
<evidence type="ECO:0008006" key="3">
    <source>
        <dbReference type="Google" id="ProtNLM"/>
    </source>
</evidence>
<dbReference type="EMBL" id="LICS01000097">
    <property type="protein sequence ID" value="KRO94430.1"/>
    <property type="molecule type" value="Genomic_DNA"/>
</dbReference>
<proteinExistence type="predicted"/>
<dbReference type="AlphaFoldDB" id="A0A0R2U5E3"/>
<comment type="caution">
    <text evidence="1">The sequence shown here is derived from an EMBL/GenBank/DDBJ whole genome shotgun (WGS) entry which is preliminary data.</text>
</comment>
<reference evidence="1 2" key="1">
    <citation type="submission" date="2015-10" db="EMBL/GenBank/DDBJ databases">
        <title>Metagenome-Assembled Genomes uncover a global brackish microbiome.</title>
        <authorList>
            <person name="Hugerth L.W."/>
            <person name="Larsson J."/>
            <person name="Alneberg J."/>
            <person name="Lindh M.V."/>
            <person name="Legrand C."/>
            <person name="Pinhassi J."/>
            <person name="Andersson A.F."/>
        </authorList>
    </citation>
    <scope>NUCLEOTIDE SEQUENCE [LARGE SCALE GENOMIC DNA]</scope>
    <source>
        <strain evidence="1">BACL1 MAG-120820-bin45</strain>
    </source>
</reference>
<accession>A0A0R2U5E3</accession>
<gene>
    <name evidence="1" type="ORF">ABS10_07215</name>
</gene>
<evidence type="ECO:0000313" key="2">
    <source>
        <dbReference type="Proteomes" id="UP000051027"/>
    </source>
</evidence>
<protein>
    <recommendedName>
        <fullName evidence="3">DUF481 domain-containing protein</fullName>
    </recommendedName>
</protein>
<sequence>MGIKYFYTFLLLIGPMFLESRPISYSGGSTLMLKSNAMQNSAYYHYSPSYKFSIGIEQVKDKYFDADYSSLRLTYLLNRKNTQHSQRNLYLQSGISSDGVDHYFYGVHGDWETRRLFSGFGYKETQTASLDYAEKYLQLGVAPYIGEYGDLHTWLMVKAKHDELTNEWNTYPVLKLFKGNALMEIGYTDASEWDIHFMYRF</sequence>
<evidence type="ECO:0000313" key="1">
    <source>
        <dbReference type="EMBL" id="KRO94430.1"/>
    </source>
</evidence>
<name>A0A0R2U5E3_9GAMM</name>